<feature type="transmembrane region" description="Helical" evidence="12">
    <location>
        <begin position="1121"/>
        <end position="1141"/>
    </location>
</feature>
<comment type="catalytic activity">
    <reaction evidence="1">
        <text>[eIF5A protein]-L-lysine + spermidine = [eIF5A protein]-deoxyhypusine + propane-1,3-diamine</text>
        <dbReference type="Rhea" id="RHEA:33299"/>
        <dbReference type="Rhea" id="RHEA-COMP:10143"/>
        <dbReference type="Rhea" id="RHEA-COMP:10144"/>
        <dbReference type="ChEBI" id="CHEBI:29969"/>
        <dbReference type="ChEBI" id="CHEBI:57484"/>
        <dbReference type="ChEBI" id="CHEBI:57834"/>
        <dbReference type="ChEBI" id="CHEBI:82657"/>
        <dbReference type="EC" id="2.5.1.46"/>
    </reaction>
</comment>
<dbReference type="InterPro" id="IPR013320">
    <property type="entry name" value="ConA-like_dom_sf"/>
</dbReference>
<dbReference type="PANTHER" id="PTHR11703:SF0">
    <property type="entry name" value="DEOXYHYPUSINE SYNTHASE"/>
    <property type="match status" value="1"/>
</dbReference>
<evidence type="ECO:0000313" key="16">
    <source>
        <dbReference type="Proteomes" id="UP000663879"/>
    </source>
</evidence>
<sequence>MSLNGVTDGLNNLGFSKNLQNKATNQELNDKIAKLVNDAFDNVMEIDAKVDNPVEVRGYNFEGGFSYEKLFESFKTTGFQASSFAQAVDEINRMIECKLKPIDLESEQVTQAAKEFKNISANLAENNEYFSYLQRTNCTIFLGYTSNMISCGARESIHFLVKNKMVDAIVTTCGGIEEDFMKCMKPALMGSYEYDGIQSRLDGLNRIGNTFVPNDNYRLFEDWLLKILDQMLIEQKESNVNWTPSKLINRLGKEINNEESVYYWAYKNNIPVFCPAITDGGIGDTLFYHAFTNPGLKIDLVEDIQRMDLLALFAVNTGAILLGGGTSKHHILNANCMRNGVNFSVFVNTGQPFDGSDSGAKPDEAYSWAKIRLDASPVKIYAATIANFVDGQNIRISFEPEWISEAEHISLRFRTDRTLDSILLSTYSKYSKDFMELSLESTQVKLLLRIGGSESILLSSGEGFCDNEWHTIKIIREGLRLILQVDNDEPATSMLDDKLLKNELQFKFEFLEIGFSTRTITTMNNQALGYESIDLASQFVKYQSSGQKKIKRSGSFIGQMQQLLINGKSYFELIDNDDLKSSVNRTATFIRSQVPNKYPLSFTSSHSWIALPKIDTFHMLLIQFNFKTTLQNGLIMYNKGIRNDFLSIEMQHGQLYFSFNLESRIHRIKSRLKDKLNDNKWHLVSIWRSTKTNFELSVDSVVFKLSIENTNENLEFNLIDNLYLGGLRNHSSYDDLNKKAVFFSKHGFKGCLASIEINGRVPDFDEFLNNFEKTNGSIGKGCENPFDCLPDTCKNGGICIEKWEENKRVCDCDRTTYKGENCDLRSKGYTFSKGIINFDYKAAFYRQEDSLSFGIETQIKNAMLFKAFNGRTNKTLIVEINDGYVQGIVLDLHGTASFHSFKNYRINNNHYHIINMNAFDFDSTLTIDGHVAKKDLINEKKYARLGKYRPLFASHDQNLIQVEIAGSKNYLNYSSNEMNEAYFFNNFIGRIYGLVYNKFRILDLLSVNDPRIKVFGRLSLIEEDHLKLNNSDNLSNYNSDKTQDENSSNEQEILAQTKKDKSQLKTKQKSNLDLGSKSTKQMISNIMASTESISQSKSAFAVTSNQNSAVRLNEGYLSTNYLILIVSGSLFIIIVLIYAFCKYRNLDEGTYTIDESKNCGPFAEVDAPLNGTSKSGKRMKNKKKTMLNANNKEWYV</sequence>
<protein>
    <recommendedName>
        <fullName evidence="5">deoxyhypusine synthase</fullName>
        <ecNumber evidence="5">2.5.1.46</ecNumber>
    </recommendedName>
</protein>
<evidence type="ECO:0000256" key="12">
    <source>
        <dbReference type="SAM" id="Phobius"/>
    </source>
</evidence>
<dbReference type="SMART" id="SM00282">
    <property type="entry name" value="LamG"/>
    <property type="match status" value="3"/>
</dbReference>
<evidence type="ECO:0000256" key="6">
    <source>
        <dbReference type="ARBA" id="ARBA00022679"/>
    </source>
</evidence>
<evidence type="ECO:0000256" key="7">
    <source>
        <dbReference type="ARBA" id="ARBA00023027"/>
    </source>
</evidence>
<dbReference type="Pfam" id="PF02210">
    <property type="entry name" value="Laminin_G_2"/>
    <property type="match status" value="2"/>
</dbReference>
<dbReference type="Gene3D" id="2.60.120.200">
    <property type="match status" value="3"/>
</dbReference>
<feature type="domain" description="Laminin G" evidence="13">
    <location>
        <begin position="598"/>
        <end position="782"/>
    </location>
</feature>
<proteinExistence type="inferred from homology"/>
<keyword evidence="12" id="KW-0472">Membrane</keyword>
<organism evidence="15 16">
    <name type="scientific">Brachionus calyciflorus</name>
    <dbReference type="NCBI Taxonomy" id="104777"/>
    <lineage>
        <taxon>Eukaryota</taxon>
        <taxon>Metazoa</taxon>
        <taxon>Spiralia</taxon>
        <taxon>Gnathifera</taxon>
        <taxon>Rotifera</taxon>
        <taxon>Eurotatoria</taxon>
        <taxon>Monogononta</taxon>
        <taxon>Pseudotrocha</taxon>
        <taxon>Ploima</taxon>
        <taxon>Brachionidae</taxon>
        <taxon>Brachionus</taxon>
    </lineage>
</organism>
<dbReference type="OrthoDB" id="6275838at2759"/>
<evidence type="ECO:0000256" key="4">
    <source>
        <dbReference type="ARBA" id="ARBA00009892"/>
    </source>
</evidence>
<reference evidence="15" key="1">
    <citation type="submission" date="2021-02" db="EMBL/GenBank/DDBJ databases">
        <authorList>
            <person name="Nowell W R."/>
        </authorList>
    </citation>
    <scope>NUCLEOTIDE SEQUENCE</scope>
    <source>
        <strain evidence="15">Ploen Becks lab</strain>
    </source>
</reference>
<dbReference type="SUPFAM" id="SSF49899">
    <property type="entry name" value="Concanavalin A-like lectins/glucanases"/>
    <property type="match status" value="3"/>
</dbReference>
<evidence type="ECO:0000259" key="13">
    <source>
        <dbReference type="PROSITE" id="PS50025"/>
    </source>
</evidence>
<dbReference type="GO" id="GO:0005737">
    <property type="term" value="C:cytoplasm"/>
    <property type="evidence" value="ECO:0007669"/>
    <property type="project" value="TreeGrafter"/>
</dbReference>
<keyword evidence="12" id="KW-1133">Transmembrane helix</keyword>
<dbReference type="EC" id="2.5.1.46" evidence="5"/>
<evidence type="ECO:0000259" key="14">
    <source>
        <dbReference type="PROSITE" id="PS50026"/>
    </source>
</evidence>
<dbReference type="Gene3D" id="3.40.910.10">
    <property type="entry name" value="Deoxyhypusine synthase"/>
    <property type="match status" value="1"/>
</dbReference>
<dbReference type="Gene3D" id="2.10.25.10">
    <property type="entry name" value="Laminin"/>
    <property type="match status" value="1"/>
</dbReference>
<dbReference type="InterPro" id="IPR000742">
    <property type="entry name" value="EGF"/>
</dbReference>
<feature type="domain" description="EGF-like" evidence="14">
    <location>
        <begin position="784"/>
        <end position="823"/>
    </location>
</feature>
<evidence type="ECO:0000256" key="11">
    <source>
        <dbReference type="SAM" id="MobiDB-lite"/>
    </source>
</evidence>
<evidence type="ECO:0000256" key="10">
    <source>
        <dbReference type="PROSITE-ProRule" id="PRU00076"/>
    </source>
</evidence>
<dbReference type="InterPro" id="IPR036982">
    <property type="entry name" value="Deoxyhypusine_synthase_sf"/>
</dbReference>
<feature type="disulfide bond" evidence="10">
    <location>
        <begin position="793"/>
        <end position="810"/>
    </location>
</feature>
<comment type="pathway">
    <text evidence="3">Protein modification; eIF5A hypusination.</text>
</comment>
<dbReference type="PANTHER" id="PTHR11703">
    <property type="entry name" value="DEOXYHYPUSINE SYNTHASE"/>
    <property type="match status" value="1"/>
</dbReference>
<dbReference type="InterPro" id="IPR002773">
    <property type="entry name" value="Deoxyhypusine_synthase"/>
</dbReference>
<dbReference type="SUPFAM" id="SSF52467">
    <property type="entry name" value="DHS-like NAD/FAD-binding domain"/>
    <property type="match status" value="1"/>
</dbReference>
<keyword evidence="12" id="KW-0812">Transmembrane</keyword>
<dbReference type="AlphaFoldDB" id="A0A813VPC6"/>
<keyword evidence="16" id="KW-1185">Reference proteome</keyword>
<dbReference type="CDD" id="cd00110">
    <property type="entry name" value="LamG"/>
    <property type="match status" value="2"/>
</dbReference>
<evidence type="ECO:0000256" key="8">
    <source>
        <dbReference type="ARBA" id="ARBA00023157"/>
    </source>
</evidence>
<feature type="compositionally biased region" description="Low complexity" evidence="11">
    <location>
        <begin position="1031"/>
        <end position="1040"/>
    </location>
</feature>
<comment type="caution">
    <text evidence="10">Lacks conserved residue(s) required for the propagation of feature annotation.</text>
</comment>
<evidence type="ECO:0000256" key="2">
    <source>
        <dbReference type="ARBA" id="ARBA00001911"/>
    </source>
</evidence>
<name>A0A813VPC6_9BILA</name>
<keyword evidence="6" id="KW-0808">Transferase</keyword>
<dbReference type="Pfam" id="PF01916">
    <property type="entry name" value="DS"/>
    <property type="match status" value="1"/>
</dbReference>
<comment type="similarity">
    <text evidence="4">Belongs to the deoxyhypusine synthase family.</text>
</comment>
<evidence type="ECO:0000313" key="15">
    <source>
        <dbReference type="EMBL" id="CAF0848800.1"/>
    </source>
</evidence>
<evidence type="ECO:0000256" key="9">
    <source>
        <dbReference type="ARBA" id="ARBA00023256"/>
    </source>
</evidence>
<dbReference type="Proteomes" id="UP000663879">
    <property type="component" value="Unassembled WGS sequence"/>
</dbReference>
<keyword evidence="8 10" id="KW-1015">Disulfide bond</keyword>
<dbReference type="PROSITE" id="PS50025">
    <property type="entry name" value="LAM_G_DOMAIN"/>
    <property type="match status" value="2"/>
</dbReference>
<dbReference type="InterPro" id="IPR001791">
    <property type="entry name" value="Laminin_G"/>
</dbReference>
<dbReference type="GO" id="GO:0034038">
    <property type="term" value="F:deoxyhypusine synthase activity"/>
    <property type="evidence" value="ECO:0007669"/>
    <property type="project" value="UniProtKB-EC"/>
</dbReference>
<keyword evidence="10" id="KW-0245">EGF-like domain</keyword>
<feature type="domain" description="Laminin G" evidence="13">
    <location>
        <begin position="385"/>
        <end position="587"/>
    </location>
</feature>
<evidence type="ECO:0000256" key="5">
    <source>
        <dbReference type="ARBA" id="ARBA00012683"/>
    </source>
</evidence>
<gene>
    <name evidence="15" type="ORF">OXX778_LOCUS8838</name>
</gene>
<evidence type="ECO:0000256" key="1">
    <source>
        <dbReference type="ARBA" id="ARBA00000952"/>
    </source>
</evidence>
<dbReference type="FunFam" id="3.40.910.10:FF:000001">
    <property type="entry name" value="Probable deoxyhypusine synthase"/>
    <property type="match status" value="1"/>
</dbReference>
<dbReference type="PROSITE" id="PS50026">
    <property type="entry name" value="EGF_3"/>
    <property type="match status" value="1"/>
</dbReference>
<dbReference type="InterPro" id="IPR029035">
    <property type="entry name" value="DHS-like_NAD/FAD-binding_dom"/>
</dbReference>
<comment type="cofactor">
    <cofactor evidence="2">
        <name>NAD(+)</name>
        <dbReference type="ChEBI" id="CHEBI:57540"/>
    </cofactor>
</comment>
<accession>A0A813VPC6</accession>
<feature type="region of interest" description="Disordered" evidence="11">
    <location>
        <begin position="1031"/>
        <end position="1051"/>
    </location>
</feature>
<evidence type="ECO:0000256" key="3">
    <source>
        <dbReference type="ARBA" id="ARBA00005041"/>
    </source>
</evidence>
<keyword evidence="9" id="KW-0386">Hypusine biosynthesis</keyword>
<comment type="caution">
    <text evidence="15">The sequence shown here is derived from an EMBL/GenBank/DDBJ whole genome shotgun (WGS) entry which is preliminary data.</text>
</comment>
<keyword evidence="7" id="KW-0520">NAD</keyword>
<dbReference type="EMBL" id="CAJNOC010001253">
    <property type="protein sequence ID" value="CAF0848800.1"/>
    <property type="molecule type" value="Genomic_DNA"/>
</dbReference>